<name>A0ABU7CEC3_9TELE</name>
<sequence length="119" mass="12804">MTERTRSWIQAAEISFFCRVAGHSFRDRVRSSTIWEELGVAAPPDREESFEVTWASVLNATWTPPLGGVPGTSHLEKAQGKAQDTLEGLCLSAGLGTPRAPPQVLSFSAQYLQGGGVGM</sequence>
<proteinExistence type="predicted"/>
<dbReference type="Proteomes" id="UP001345963">
    <property type="component" value="Unassembled WGS sequence"/>
</dbReference>
<gene>
    <name evidence="1" type="ORF">ATANTOWER_000899</name>
</gene>
<protein>
    <submittedName>
        <fullName evidence="1">Uncharacterized protein</fullName>
    </submittedName>
</protein>
<evidence type="ECO:0000313" key="2">
    <source>
        <dbReference type="Proteomes" id="UP001345963"/>
    </source>
</evidence>
<reference evidence="1 2" key="1">
    <citation type="submission" date="2021-07" db="EMBL/GenBank/DDBJ databases">
        <authorList>
            <person name="Palmer J.M."/>
        </authorList>
    </citation>
    <scope>NUCLEOTIDE SEQUENCE [LARGE SCALE GENOMIC DNA]</scope>
    <source>
        <strain evidence="1 2">AT_MEX2019</strain>
        <tissue evidence="1">Muscle</tissue>
    </source>
</reference>
<accession>A0ABU7CEC3</accession>
<dbReference type="EMBL" id="JAHUTI010089600">
    <property type="protein sequence ID" value="MED6261101.1"/>
    <property type="molecule type" value="Genomic_DNA"/>
</dbReference>
<organism evidence="1 2">
    <name type="scientific">Ataeniobius toweri</name>
    <dbReference type="NCBI Taxonomy" id="208326"/>
    <lineage>
        <taxon>Eukaryota</taxon>
        <taxon>Metazoa</taxon>
        <taxon>Chordata</taxon>
        <taxon>Craniata</taxon>
        <taxon>Vertebrata</taxon>
        <taxon>Euteleostomi</taxon>
        <taxon>Actinopterygii</taxon>
        <taxon>Neopterygii</taxon>
        <taxon>Teleostei</taxon>
        <taxon>Neoteleostei</taxon>
        <taxon>Acanthomorphata</taxon>
        <taxon>Ovalentaria</taxon>
        <taxon>Atherinomorphae</taxon>
        <taxon>Cyprinodontiformes</taxon>
        <taxon>Goodeidae</taxon>
        <taxon>Ataeniobius</taxon>
    </lineage>
</organism>
<evidence type="ECO:0000313" key="1">
    <source>
        <dbReference type="EMBL" id="MED6261101.1"/>
    </source>
</evidence>
<keyword evidence="2" id="KW-1185">Reference proteome</keyword>
<comment type="caution">
    <text evidence="1">The sequence shown here is derived from an EMBL/GenBank/DDBJ whole genome shotgun (WGS) entry which is preliminary data.</text>
</comment>